<protein>
    <submittedName>
        <fullName evidence="4">Integrase</fullName>
    </submittedName>
</protein>
<reference evidence="4 5" key="2">
    <citation type="journal article" date="2010" name="PLoS ONE">
        <title>Complete genome sequence of the multiresistant taxonomic outlier Pseudomonas aeruginosa PA7.</title>
        <authorList>
            <person name="Roy P.H."/>
            <person name="Tetu S.G."/>
            <person name="Larouche A."/>
            <person name="Elbourne L."/>
            <person name="Tremblay S."/>
            <person name="Ren Q."/>
            <person name="Dodson R."/>
            <person name="Harkins D."/>
            <person name="Shay R."/>
            <person name="Watkins K."/>
            <person name="Mahamoud Y."/>
            <person name="Paulsen I.T."/>
        </authorList>
    </citation>
    <scope>NUCLEOTIDE SEQUENCE [LARGE SCALE GENOMIC DNA]</scope>
    <source>
        <strain evidence="4 5">PA7</strain>
    </source>
</reference>
<sequence>MSIKKLDNGEWLVDCRPDGRDGPRIRRKVKSKNEAMHLERRIMGDGSKGEFEKKPKRDERRLSELVGLWFTMHGNTLKQGDKRRREMLTTVARIGDPMVCTFTAEMFADYRAARIAGKWGRLKTGSGKKKGQAAKPVGAKTLNHELVHLRAMFNELERLEKWTGENPLAKVRALKQDETEMGYLSREQIPLLLAKLDQHPSTVGMVARVCLATGARWSEAMNLTPLQVRDGRIHFVRTKSARNRAVPISAELQKSLEGALPWRSSYSATYKAFELAVAELDLQLPKGQLTHVLRHTFASHYMMNGGDILTLQRVLGHATLQMTMRYAHFSPGHLAEVVNLNPLAQGCGRFVDAEKECESGVDAQGQAVAQV</sequence>
<dbReference type="PANTHER" id="PTHR30349:SF93">
    <property type="entry name" value="FELS-2 PROPHAGE PROTEIN"/>
    <property type="match status" value="1"/>
</dbReference>
<evidence type="ECO:0000313" key="5">
    <source>
        <dbReference type="Proteomes" id="UP000001582"/>
    </source>
</evidence>
<dbReference type="InterPro" id="IPR013762">
    <property type="entry name" value="Integrase-like_cat_sf"/>
</dbReference>
<gene>
    <name evidence="4" type="ordered locus">PSPA7_5040</name>
</gene>
<dbReference type="InterPro" id="IPR057084">
    <property type="entry name" value="Int_N"/>
</dbReference>
<dbReference type="InterPro" id="IPR011010">
    <property type="entry name" value="DNA_brk_join_enz"/>
</dbReference>
<keyword evidence="1" id="KW-0229">DNA integration</keyword>
<dbReference type="PROSITE" id="PS51898">
    <property type="entry name" value="TYR_RECOMBINASE"/>
    <property type="match status" value="1"/>
</dbReference>
<accession>A6VBE1</accession>
<evidence type="ECO:0000313" key="4">
    <source>
        <dbReference type="EMBL" id="ABR84415.1"/>
    </source>
</evidence>
<evidence type="ECO:0000256" key="1">
    <source>
        <dbReference type="ARBA" id="ARBA00022908"/>
    </source>
</evidence>
<feature type="domain" description="Tyr recombinase" evidence="3">
    <location>
        <begin position="179"/>
        <end position="339"/>
    </location>
</feature>
<dbReference type="Proteomes" id="UP000001582">
    <property type="component" value="Chromosome"/>
</dbReference>
<dbReference type="Pfam" id="PF00589">
    <property type="entry name" value="Phage_integrase"/>
    <property type="match status" value="1"/>
</dbReference>
<dbReference type="AlphaFoldDB" id="A6VBE1"/>
<evidence type="ECO:0000256" key="2">
    <source>
        <dbReference type="ARBA" id="ARBA00023172"/>
    </source>
</evidence>
<dbReference type="GO" id="GO:0006310">
    <property type="term" value="P:DNA recombination"/>
    <property type="evidence" value="ECO:0007669"/>
    <property type="project" value="UniProtKB-KW"/>
</dbReference>
<dbReference type="Pfam" id="PF24624">
    <property type="entry name" value="Int_N"/>
    <property type="match status" value="1"/>
</dbReference>
<dbReference type="GO" id="GO:0003677">
    <property type="term" value="F:DNA binding"/>
    <property type="evidence" value="ECO:0007669"/>
    <property type="project" value="InterPro"/>
</dbReference>
<dbReference type="KEGG" id="pap:PSPA7_5040"/>
<proteinExistence type="predicted"/>
<dbReference type="EMBL" id="CP000744">
    <property type="protein sequence ID" value="ABR84415.1"/>
    <property type="molecule type" value="Genomic_DNA"/>
</dbReference>
<dbReference type="GO" id="GO:0015074">
    <property type="term" value="P:DNA integration"/>
    <property type="evidence" value="ECO:0007669"/>
    <property type="project" value="UniProtKB-KW"/>
</dbReference>
<dbReference type="Gene3D" id="1.10.443.10">
    <property type="entry name" value="Intergrase catalytic core"/>
    <property type="match status" value="1"/>
</dbReference>
<reference evidence="4 5" key="1">
    <citation type="submission" date="2007-06" db="EMBL/GenBank/DDBJ databases">
        <authorList>
            <person name="Dodson R.J."/>
            <person name="Harkins D."/>
            <person name="Paulsen I.T."/>
        </authorList>
    </citation>
    <scope>NUCLEOTIDE SEQUENCE [LARGE SCALE GENOMIC DNA]</scope>
    <source>
        <strain evidence="4 5">PA7</strain>
    </source>
</reference>
<dbReference type="PANTHER" id="PTHR30349">
    <property type="entry name" value="PHAGE INTEGRASE-RELATED"/>
    <property type="match status" value="1"/>
</dbReference>
<keyword evidence="2" id="KW-0233">DNA recombination</keyword>
<organism evidence="4 5">
    <name type="scientific">Pseudomonas paraeruginosa (strain DSM 24068 / PA7)</name>
    <name type="common">Pseudomonas aeruginosa (strain PA7)</name>
    <dbReference type="NCBI Taxonomy" id="381754"/>
    <lineage>
        <taxon>Bacteria</taxon>
        <taxon>Pseudomonadati</taxon>
        <taxon>Pseudomonadota</taxon>
        <taxon>Gammaproteobacteria</taxon>
        <taxon>Pseudomonadales</taxon>
        <taxon>Pseudomonadaceae</taxon>
        <taxon>Pseudomonas</taxon>
        <taxon>Pseudomonas paraeruginosa</taxon>
    </lineage>
</organism>
<name>A6VBE1_PSEP7</name>
<dbReference type="CDD" id="cd00796">
    <property type="entry name" value="INT_Rci_Hp1_C"/>
    <property type="match status" value="1"/>
</dbReference>
<dbReference type="RefSeq" id="WP_012077216.1">
    <property type="nucleotide sequence ID" value="NC_009656.1"/>
</dbReference>
<dbReference type="InterPro" id="IPR002104">
    <property type="entry name" value="Integrase_catalytic"/>
</dbReference>
<evidence type="ECO:0000259" key="3">
    <source>
        <dbReference type="PROSITE" id="PS51898"/>
    </source>
</evidence>
<dbReference type="SUPFAM" id="SSF56349">
    <property type="entry name" value="DNA breaking-rejoining enzymes"/>
    <property type="match status" value="1"/>
</dbReference>
<dbReference type="HOGENOM" id="CLU_027562_44_0_6"/>
<dbReference type="InterPro" id="IPR050090">
    <property type="entry name" value="Tyrosine_recombinase_XerCD"/>
</dbReference>